<organism evidence="2 3">
    <name type="scientific">Candidatus Enterococcus willemsii</name>
    <dbReference type="NCBI Taxonomy" id="1857215"/>
    <lineage>
        <taxon>Bacteria</taxon>
        <taxon>Bacillati</taxon>
        <taxon>Bacillota</taxon>
        <taxon>Bacilli</taxon>
        <taxon>Lactobacillales</taxon>
        <taxon>Enterococcaceae</taxon>
        <taxon>Enterococcus</taxon>
    </lineage>
</organism>
<dbReference type="PANTHER" id="PTHR38440:SF1">
    <property type="entry name" value="UPF0398 PROTEIN SPR0331"/>
    <property type="match status" value="1"/>
</dbReference>
<dbReference type="NCBIfam" id="NF010181">
    <property type="entry name" value="PRK13660.1"/>
    <property type="match status" value="1"/>
</dbReference>
<dbReference type="HAMAP" id="MF_01575">
    <property type="entry name" value="UPF0398"/>
    <property type="match status" value="1"/>
</dbReference>
<protein>
    <recommendedName>
        <fullName evidence="1">UPF0398 protein BAU17_06030</fullName>
    </recommendedName>
</protein>
<evidence type="ECO:0000313" key="3">
    <source>
        <dbReference type="Proteomes" id="UP000782705"/>
    </source>
</evidence>
<comment type="caution">
    <text evidence="2">The sequence shown here is derived from an EMBL/GenBank/DDBJ whole genome shotgun (WGS) entry which is preliminary data.</text>
</comment>
<comment type="similarity">
    <text evidence="1">Belongs to the UPF0398 family.</text>
</comment>
<dbReference type="SUPFAM" id="SSF102405">
    <property type="entry name" value="MCP/YpsA-like"/>
    <property type="match status" value="1"/>
</dbReference>
<dbReference type="InterPro" id="IPR010697">
    <property type="entry name" value="YspA"/>
</dbReference>
<name>A0ABQ6YVV9_9ENTE</name>
<evidence type="ECO:0000256" key="1">
    <source>
        <dbReference type="HAMAP-Rule" id="MF_01575"/>
    </source>
</evidence>
<dbReference type="Proteomes" id="UP000782705">
    <property type="component" value="Unassembled WGS sequence"/>
</dbReference>
<dbReference type="Pfam" id="PF06908">
    <property type="entry name" value="YpsA"/>
    <property type="match status" value="1"/>
</dbReference>
<accession>A0ABQ6YVV9</accession>
<gene>
    <name evidence="2" type="ORF">BAU17_06030</name>
</gene>
<evidence type="ECO:0000313" key="2">
    <source>
        <dbReference type="EMBL" id="KAF1301479.1"/>
    </source>
</evidence>
<dbReference type="RefSeq" id="WP_202622332.1">
    <property type="nucleotide sequence ID" value="NZ_MAEL01000057.1"/>
</dbReference>
<proteinExistence type="inferred from homology"/>
<keyword evidence="3" id="KW-1185">Reference proteome</keyword>
<reference evidence="2 3" key="1">
    <citation type="submission" date="2016-06" db="EMBL/GenBank/DDBJ databases">
        <title>Four novel species of enterococci isolated from chicken manure.</title>
        <authorList>
            <person name="Van Tyne D."/>
        </authorList>
    </citation>
    <scope>NUCLEOTIDE SEQUENCE [LARGE SCALE GENOMIC DNA]</scope>
    <source>
        <strain evidence="2 3">CU12B</strain>
    </source>
</reference>
<dbReference type="Gene3D" id="3.40.50.450">
    <property type="match status" value="1"/>
</dbReference>
<dbReference type="PANTHER" id="PTHR38440">
    <property type="entry name" value="UPF0398 PROTEIN YPSA"/>
    <property type="match status" value="1"/>
</dbReference>
<dbReference type="EMBL" id="MAEL01000057">
    <property type="protein sequence ID" value="KAF1301479.1"/>
    <property type="molecule type" value="Genomic_DNA"/>
</dbReference>
<sequence length="184" mass="21205">METIQTMVVTGYRSFELGVFQEKDPKIKVIKKVIKMSIQQYVEEGLEWILIGGNLGVEIWAGQVVLELQKEYPELKLGILFPYAEFGEQWNEKNKQLLEDLKTQANFVDAVSHSVYTNPSQLKNHSKFLLSHSGGAILIYDEEFPGKTRFFLEESKEFAENNSFVIHQISMDDLQNTFFDDDSV</sequence>
<dbReference type="PIRSF" id="PIRSF021290">
    <property type="entry name" value="DUF1273"/>
    <property type="match status" value="1"/>
</dbReference>